<accession>A0A0A8Z3Y4</accession>
<name>A0A0A8Z3Y4_ARUDO</name>
<reference evidence="1" key="1">
    <citation type="submission" date="2014-09" db="EMBL/GenBank/DDBJ databases">
        <authorList>
            <person name="Magalhaes I.L.F."/>
            <person name="Oliveira U."/>
            <person name="Santos F.R."/>
            <person name="Vidigal T.H.D.A."/>
            <person name="Brescovit A.D."/>
            <person name="Santos A.J."/>
        </authorList>
    </citation>
    <scope>NUCLEOTIDE SEQUENCE</scope>
    <source>
        <tissue evidence="1">Shoot tissue taken approximately 20 cm above the soil surface</tissue>
    </source>
</reference>
<dbReference type="EMBL" id="GBRH01264384">
    <property type="protein sequence ID" value="JAD33511.1"/>
    <property type="molecule type" value="Transcribed_RNA"/>
</dbReference>
<reference evidence="1" key="2">
    <citation type="journal article" date="2015" name="Data Brief">
        <title>Shoot transcriptome of the giant reed, Arundo donax.</title>
        <authorList>
            <person name="Barrero R.A."/>
            <person name="Guerrero F.D."/>
            <person name="Moolhuijzen P."/>
            <person name="Goolsby J.A."/>
            <person name="Tidwell J."/>
            <person name="Bellgard S.E."/>
            <person name="Bellgard M.I."/>
        </authorList>
    </citation>
    <scope>NUCLEOTIDE SEQUENCE</scope>
    <source>
        <tissue evidence="1">Shoot tissue taken approximately 20 cm above the soil surface</tissue>
    </source>
</reference>
<evidence type="ECO:0000313" key="1">
    <source>
        <dbReference type="EMBL" id="JAD33511.1"/>
    </source>
</evidence>
<sequence length="30" mass="3591">MERTFALVHMCHHSRPFKPTMKKGYDCILL</sequence>
<protein>
    <submittedName>
        <fullName evidence="1">Uncharacterized protein</fullName>
    </submittedName>
</protein>
<dbReference type="AlphaFoldDB" id="A0A0A8Z3Y4"/>
<proteinExistence type="predicted"/>
<organism evidence="1">
    <name type="scientific">Arundo donax</name>
    <name type="common">Giant reed</name>
    <name type="synonym">Donax arundinaceus</name>
    <dbReference type="NCBI Taxonomy" id="35708"/>
    <lineage>
        <taxon>Eukaryota</taxon>
        <taxon>Viridiplantae</taxon>
        <taxon>Streptophyta</taxon>
        <taxon>Embryophyta</taxon>
        <taxon>Tracheophyta</taxon>
        <taxon>Spermatophyta</taxon>
        <taxon>Magnoliopsida</taxon>
        <taxon>Liliopsida</taxon>
        <taxon>Poales</taxon>
        <taxon>Poaceae</taxon>
        <taxon>PACMAD clade</taxon>
        <taxon>Arundinoideae</taxon>
        <taxon>Arundineae</taxon>
        <taxon>Arundo</taxon>
    </lineage>
</organism>